<dbReference type="PANTHER" id="PTHR21290:SF25">
    <property type="entry name" value="SPHINGOMYELIN SYNTHASE-RELATED PROTEIN 1"/>
    <property type="match status" value="1"/>
</dbReference>
<evidence type="ECO:0000256" key="3">
    <source>
        <dbReference type="ARBA" id="ARBA00022679"/>
    </source>
</evidence>
<organism evidence="11 12">
    <name type="scientific">Plasmodium falciparum Tanzania</name>
    <name type="common">2000708</name>
    <dbReference type="NCBI Taxonomy" id="1036725"/>
    <lineage>
        <taxon>Eukaryota</taxon>
        <taxon>Sar</taxon>
        <taxon>Alveolata</taxon>
        <taxon>Apicomplexa</taxon>
        <taxon>Aconoidasida</taxon>
        <taxon>Haemosporida</taxon>
        <taxon>Plasmodiidae</taxon>
        <taxon>Plasmodium</taxon>
        <taxon>Plasmodium (Laverania)</taxon>
    </lineage>
</organism>
<protein>
    <recommendedName>
        <fullName evidence="10">Sphingomyelin synthase-like domain-containing protein</fullName>
    </recommendedName>
</protein>
<evidence type="ECO:0000256" key="2">
    <source>
        <dbReference type="ARBA" id="ARBA00005441"/>
    </source>
</evidence>
<evidence type="ECO:0000256" key="4">
    <source>
        <dbReference type="ARBA" id="ARBA00022692"/>
    </source>
</evidence>
<evidence type="ECO:0000256" key="6">
    <source>
        <dbReference type="ARBA" id="ARBA00022989"/>
    </source>
</evidence>
<feature type="domain" description="Sphingomyelin synthase-like" evidence="10">
    <location>
        <begin position="266"/>
        <end position="337"/>
    </location>
</feature>
<keyword evidence="4 9" id="KW-0812">Transmembrane</keyword>
<dbReference type="PANTHER" id="PTHR21290">
    <property type="entry name" value="SPHINGOMYELIN SYNTHETASE"/>
    <property type="match status" value="1"/>
</dbReference>
<comment type="subcellular location">
    <subcellularLocation>
        <location evidence="1">Membrane</location>
        <topology evidence="1">Multi-pass membrane protein</topology>
    </subcellularLocation>
</comment>
<keyword evidence="3" id="KW-0808">Transferase</keyword>
<evidence type="ECO:0000256" key="9">
    <source>
        <dbReference type="SAM" id="Phobius"/>
    </source>
</evidence>
<dbReference type="GO" id="GO:0033188">
    <property type="term" value="F:sphingomyelin synthase activity"/>
    <property type="evidence" value="ECO:0007669"/>
    <property type="project" value="TreeGrafter"/>
</dbReference>
<evidence type="ECO:0000259" key="10">
    <source>
        <dbReference type="Pfam" id="PF14360"/>
    </source>
</evidence>
<dbReference type="AlphaFoldDB" id="A0A024WAE7"/>
<dbReference type="InterPro" id="IPR025749">
    <property type="entry name" value="Sphingomyelin_synth-like_dom"/>
</dbReference>
<keyword evidence="8 9" id="KW-0472">Membrane</keyword>
<reference evidence="11 12" key="1">
    <citation type="submission" date="2013-02" db="EMBL/GenBank/DDBJ databases">
        <title>The Genome Annotation of Plasmodium falciparum Tanzania (2000708).</title>
        <authorList>
            <consortium name="The Broad Institute Genome Sequencing Platform"/>
            <consortium name="The Broad Institute Genome Sequencing Center for Infectious Disease"/>
            <person name="Neafsey D."/>
            <person name="Hoffman S."/>
            <person name="Volkman S."/>
            <person name="Rosenthal P."/>
            <person name="Walker B."/>
            <person name="Young S.K."/>
            <person name="Zeng Q."/>
            <person name="Gargeya S."/>
            <person name="Fitzgerald M."/>
            <person name="Haas B."/>
            <person name="Abouelleil A."/>
            <person name="Allen A.W."/>
            <person name="Alvarado L."/>
            <person name="Arachchi H.M."/>
            <person name="Berlin A.M."/>
            <person name="Chapman S.B."/>
            <person name="Gainer-Dewar J."/>
            <person name="Goldberg J."/>
            <person name="Griggs A."/>
            <person name="Gujja S."/>
            <person name="Hansen M."/>
            <person name="Howarth C."/>
            <person name="Imamovic A."/>
            <person name="Ireland A."/>
            <person name="Larimer J."/>
            <person name="McCowan C."/>
            <person name="Murphy C."/>
            <person name="Pearson M."/>
            <person name="Poon T.W."/>
            <person name="Priest M."/>
            <person name="Roberts A."/>
            <person name="Saif S."/>
            <person name="Shea T."/>
            <person name="Sisk P."/>
            <person name="Sykes S."/>
            <person name="Wortman J."/>
            <person name="Nusbaum C."/>
            <person name="Birren B."/>
        </authorList>
    </citation>
    <scope>NUCLEOTIDE SEQUENCE [LARGE SCALE GENOMIC DNA]</scope>
    <source>
        <strain evidence="12">Tanzania (2000708)</strain>
    </source>
</reference>
<dbReference type="GO" id="GO:0046513">
    <property type="term" value="P:ceramide biosynthetic process"/>
    <property type="evidence" value="ECO:0007669"/>
    <property type="project" value="TreeGrafter"/>
</dbReference>
<dbReference type="InterPro" id="IPR045221">
    <property type="entry name" value="Sphingomyelin_synth-like"/>
</dbReference>
<evidence type="ECO:0000313" key="11">
    <source>
        <dbReference type="EMBL" id="ETW37717.1"/>
    </source>
</evidence>
<dbReference type="GO" id="GO:0000139">
    <property type="term" value="C:Golgi membrane"/>
    <property type="evidence" value="ECO:0007669"/>
    <property type="project" value="TreeGrafter"/>
</dbReference>
<feature type="transmembrane region" description="Helical" evidence="9">
    <location>
        <begin position="214"/>
        <end position="234"/>
    </location>
</feature>
<dbReference type="OrthoDB" id="422827at2759"/>
<dbReference type="EMBL" id="KI926344">
    <property type="protein sequence ID" value="ETW37717.1"/>
    <property type="molecule type" value="Genomic_DNA"/>
</dbReference>
<feature type="transmembrane region" description="Helical" evidence="9">
    <location>
        <begin position="299"/>
        <end position="316"/>
    </location>
</feature>
<keyword evidence="5" id="KW-0746">Sphingolipid metabolism</keyword>
<dbReference type="Proteomes" id="UP000030708">
    <property type="component" value="Unassembled WGS sequence"/>
</dbReference>
<keyword evidence="7" id="KW-0443">Lipid metabolism</keyword>
<feature type="transmembrane region" description="Helical" evidence="9">
    <location>
        <begin position="254"/>
        <end position="287"/>
    </location>
</feature>
<dbReference type="GO" id="GO:0005886">
    <property type="term" value="C:plasma membrane"/>
    <property type="evidence" value="ECO:0007669"/>
    <property type="project" value="TreeGrafter"/>
</dbReference>
<comment type="similarity">
    <text evidence="2">Belongs to the sphingomyelin synthase family.</text>
</comment>
<feature type="transmembrane region" description="Helical" evidence="9">
    <location>
        <begin position="322"/>
        <end position="339"/>
    </location>
</feature>
<evidence type="ECO:0000256" key="5">
    <source>
        <dbReference type="ARBA" id="ARBA00022919"/>
    </source>
</evidence>
<gene>
    <name evidence="11" type="ORF">PFTANZ_01583</name>
</gene>
<feature type="transmembrane region" description="Helical" evidence="9">
    <location>
        <begin position="187"/>
        <end position="207"/>
    </location>
</feature>
<evidence type="ECO:0000313" key="12">
    <source>
        <dbReference type="Proteomes" id="UP000030708"/>
    </source>
</evidence>
<dbReference type="eggNOG" id="KOG3058">
    <property type="taxonomic scope" value="Eukaryota"/>
</dbReference>
<accession>A0A024WAE7</accession>
<sequence>MIEGNINANTTHQNTTNNKIEKNFIKEKDIINNDTIKILIEHNNSFNDESTNYITTFNDIKDKHYNHKDSYSDNKGKIKTLRSNFSDIQDEVIITNIGSHYFEGQENIKKSVEIKNCPYKKKMLKIFLRRLVCATIIGIIGICIQCYFIILSDTYYKTGDEPLKDRLHEIFKEIPAFMNTPFVNGSIMFFLAITLLRFGLFCPLLLSITILIRIILMLSFIYCIRSFFIYVTTLPCPIPTCQPLKHKTLVENLYTFYLIITAQVYECTDLVISGHTAFTTLLTFFWFFYERNIYVKTTIFLYSIYIYIIIIISRFHYTVDVLMGYVFGGSVFLFYHYLVDVAARRYALNTSVFPQTYGFSGSFTDRFQVFQYFIRAITYLEALDHRMNFALSYDKEWNCFCSCVPVNKNSLLIKKKNVRNEEYYDFSDHFYHSYAGNGTYNLSTIRNIIKEFKRFFGMNKKN</sequence>
<reference evidence="11 12" key="2">
    <citation type="submission" date="2013-02" db="EMBL/GenBank/DDBJ databases">
        <title>The Genome Sequence of Plasmodium falciparum Tanzania (2000708).</title>
        <authorList>
            <consortium name="The Broad Institute Genome Sequencing Platform"/>
            <consortium name="The Broad Institute Genome Sequencing Center for Infectious Disease"/>
            <person name="Neafsey D."/>
            <person name="Cheeseman I."/>
            <person name="Volkman S."/>
            <person name="Adams J."/>
            <person name="Walker B."/>
            <person name="Young S.K."/>
            <person name="Zeng Q."/>
            <person name="Gargeya S."/>
            <person name="Fitzgerald M."/>
            <person name="Haas B."/>
            <person name="Abouelleil A."/>
            <person name="Alvarado L."/>
            <person name="Arachchi H.M."/>
            <person name="Berlin A.M."/>
            <person name="Chapman S.B."/>
            <person name="Dewar J."/>
            <person name="Goldberg J."/>
            <person name="Griggs A."/>
            <person name="Gujja S."/>
            <person name="Hansen M."/>
            <person name="Howarth C."/>
            <person name="Imamovic A."/>
            <person name="Larimer J."/>
            <person name="McCowan C."/>
            <person name="Murphy C."/>
            <person name="Neiman D."/>
            <person name="Pearson M."/>
            <person name="Priest M."/>
            <person name="Roberts A."/>
            <person name="Saif S."/>
            <person name="Shea T."/>
            <person name="Sisk P."/>
            <person name="Sykes S."/>
            <person name="Wortman J."/>
            <person name="Nusbaum C."/>
            <person name="Birren B."/>
        </authorList>
    </citation>
    <scope>NUCLEOTIDE SEQUENCE [LARGE SCALE GENOMIC DNA]</scope>
    <source>
        <strain evidence="12">Tanzania (2000708)</strain>
    </source>
</reference>
<proteinExistence type="inferred from homology"/>
<evidence type="ECO:0000256" key="7">
    <source>
        <dbReference type="ARBA" id="ARBA00023098"/>
    </source>
</evidence>
<evidence type="ECO:0000256" key="8">
    <source>
        <dbReference type="ARBA" id="ARBA00023136"/>
    </source>
</evidence>
<feature type="transmembrane region" description="Helical" evidence="9">
    <location>
        <begin position="131"/>
        <end position="150"/>
    </location>
</feature>
<dbReference type="Pfam" id="PF14360">
    <property type="entry name" value="PAP2_C"/>
    <property type="match status" value="1"/>
</dbReference>
<dbReference type="GO" id="GO:0047493">
    <property type="term" value="F:ceramide cholinephosphotransferase activity"/>
    <property type="evidence" value="ECO:0007669"/>
    <property type="project" value="TreeGrafter"/>
</dbReference>
<dbReference type="GO" id="GO:0005789">
    <property type="term" value="C:endoplasmic reticulum membrane"/>
    <property type="evidence" value="ECO:0007669"/>
    <property type="project" value="TreeGrafter"/>
</dbReference>
<name>A0A024WAE7_PLAFA</name>
<keyword evidence="6 9" id="KW-1133">Transmembrane helix</keyword>
<evidence type="ECO:0000256" key="1">
    <source>
        <dbReference type="ARBA" id="ARBA00004141"/>
    </source>
</evidence>